<protein>
    <submittedName>
        <fullName evidence="1">Uncharacterized protein</fullName>
    </submittedName>
</protein>
<sequence>MHRKLKTVYYGLNVVCVSVLRCIPKLVSALGSKLVDGYCRSDHGSPVLHIPFSEPVVGQKSDHDDGQAYDFLRFLESWTLIQIAVSVEKGVAWWLIERFCRDFSTRLEKAKDGWTELFVSARKLSHVGVLLSLTSCVYGAELITYSFLDWTVKMRIRPPELETSICDVKYHVSLTLSVIPRGSWGDVARRFTMIRWASPKMWFRSHTCCGSTASCIPEPLRVTQVSLIVPARTSRSWLAYSTVLSTQISRSDQRPLVNRESLEIQ</sequence>
<name>A0A2Z7D9F8_9LAMI</name>
<dbReference type="EMBL" id="KQ988459">
    <property type="protein sequence ID" value="KZV55736.1"/>
    <property type="molecule type" value="Genomic_DNA"/>
</dbReference>
<reference evidence="1 2" key="1">
    <citation type="journal article" date="2015" name="Proc. Natl. Acad. Sci. U.S.A.">
        <title>The resurrection genome of Boea hygrometrica: A blueprint for survival of dehydration.</title>
        <authorList>
            <person name="Xiao L."/>
            <person name="Yang G."/>
            <person name="Zhang L."/>
            <person name="Yang X."/>
            <person name="Zhao S."/>
            <person name="Ji Z."/>
            <person name="Zhou Q."/>
            <person name="Hu M."/>
            <person name="Wang Y."/>
            <person name="Chen M."/>
            <person name="Xu Y."/>
            <person name="Jin H."/>
            <person name="Xiao X."/>
            <person name="Hu G."/>
            <person name="Bao F."/>
            <person name="Hu Y."/>
            <person name="Wan P."/>
            <person name="Li L."/>
            <person name="Deng X."/>
            <person name="Kuang T."/>
            <person name="Xiang C."/>
            <person name="Zhu J.K."/>
            <person name="Oliver M.J."/>
            <person name="He Y."/>
        </authorList>
    </citation>
    <scope>NUCLEOTIDE SEQUENCE [LARGE SCALE GENOMIC DNA]</scope>
    <source>
        <strain evidence="2">cv. XS01</strain>
    </source>
</reference>
<evidence type="ECO:0000313" key="1">
    <source>
        <dbReference type="EMBL" id="KZV55736.1"/>
    </source>
</evidence>
<proteinExistence type="predicted"/>
<evidence type="ECO:0000313" key="2">
    <source>
        <dbReference type="Proteomes" id="UP000250235"/>
    </source>
</evidence>
<dbReference type="Proteomes" id="UP000250235">
    <property type="component" value="Unassembled WGS sequence"/>
</dbReference>
<accession>A0A2Z7D9F8</accession>
<organism evidence="1 2">
    <name type="scientific">Dorcoceras hygrometricum</name>
    <dbReference type="NCBI Taxonomy" id="472368"/>
    <lineage>
        <taxon>Eukaryota</taxon>
        <taxon>Viridiplantae</taxon>
        <taxon>Streptophyta</taxon>
        <taxon>Embryophyta</taxon>
        <taxon>Tracheophyta</taxon>
        <taxon>Spermatophyta</taxon>
        <taxon>Magnoliopsida</taxon>
        <taxon>eudicotyledons</taxon>
        <taxon>Gunneridae</taxon>
        <taxon>Pentapetalae</taxon>
        <taxon>asterids</taxon>
        <taxon>lamiids</taxon>
        <taxon>Lamiales</taxon>
        <taxon>Gesneriaceae</taxon>
        <taxon>Didymocarpoideae</taxon>
        <taxon>Trichosporeae</taxon>
        <taxon>Loxocarpinae</taxon>
        <taxon>Dorcoceras</taxon>
    </lineage>
</organism>
<gene>
    <name evidence="1" type="ORF">F511_12571</name>
</gene>
<dbReference type="AlphaFoldDB" id="A0A2Z7D9F8"/>
<keyword evidence="2" id="KW-1185">Reference proteome</keyword>
<dbReference type="OrthoDB" id="3934549at2759"/>